<dbReference type="SUPFAM" id="SSF53474">
    <property type="entry name" value="alpha/beta-Hydrolases"/>
    <property type="match status" value="1"/>
</dbReference>
<organism evidence="2 3">
    <name type="scientific">Lentzea flava</name>
    <dbReference type="NCBI Taxonomy" id="103732"/>
    <lineage>
        <taxon>Bacteria</taxon>
        <taxon>Bacillati</taxon>
        <taxon>Actinomycetota</taxon>
        <taxon>Actinomycetes</taxon>
        <taxon>Pseudonocardiales</taxon>
        <taxon>Pseudonocardiaceae</taxon>
        <taxon>Lentzea</taxon>
    </lineage>
</organism>
<evidence type="ECO:0000259" key="1">
    <source>
        <dbReference type="Pfam" id="PF00561"/>
    </source>
</evidence>
<accession>A0ABQ2UX37</accession>
<dbReference type="PANTHER" id="PTHR43433:SF10">
    <property type="entry name" value="AB HYDROLASE-1 DOMAIN-CONTAINING PROTEIN"/>
    <property type="match status" value="1"/>
</dbReference>
<dbReference type="InterPro" id="IPR000073">
    <property type="entry name" value="AB_hydrolase_1"/>
</dbReference>
<proteinExistence type="predicted"/>
<dbReference type="PANTHER" id="PTHR43433">
    <property type="entry name" value="HYDROLASE, ALPHA/BETA FOLD FAMILY PROTEIN"/>
    <property type="match status" value="1"/>
</dbReference>
<dbReference type="EMBL" id="BMRE01000024">
    <property type="protein sequence ID" value="GGU52453.1"/>
    <property type="molecule type" value="Genomic_DNA"/>
</dbReference>
<dbReference type="GO" id="GO:0016787">
    <property type="term" value="F:hydrolase activity"/>
    <property type="evidence" value="ECO:0007669"/>
    <property type="project" value="UniProtKB-KW"/>
</dbReference>
<dbReference type="InterPro" id="IPR050471">
    <property type="entry name" value="AB_hydrolase"/>
</dbReference>
<keyword evidence="3" id="KW-1185">Reference proteome</keyword>
<name>A0ABQ2UX37_9PSEU</name>
<dbReference type="Pfam" id="PF00561">
    <property type="entry name" value="Abhydrolase_1"/>
    <property type="match status" value="1"/>
</dbReference>
<gene>
    <name evidence="2" type="ORF">GCM10010178_51520</name>
</gene>
<comment type="caution">
    <text evidence="2">The sequence shown here is derived from an EMBL/GenBank/DDBJ whole genome shotgun (WGS) entry which is preliminary data.</text>
</comment>
<sequence length="270" mass="28188">MDLRLEDSALGNRVLHVYDVGDGVPVFWHHGTPNLGLPPEPLFRPGVRWISYDRPGYGTSSAVPGRPVASAAADISHIADALDIPQFAVFGHSGGAPHALACAALLPDRVTAVVAAAPLAPFDADGLDWFAGMTASGEASLRAAAAGRAAKEAYEASGAEYDPEFTAADLEALNGAWSWFGKVVEPALANGPGPLIDDDLAYVTPWGFDPASITAPTLLLHGERDGTAPAAHSRWLASRIPGAELRLTADDGHISVLNHAPAALDWLLSR</sequence>
<dbReference type="PRINTS" id="PR00111">
    <property type="entry name" value="ABHYDROLASE"/>
</dbReference>
<keyword evidence="2" id="KW-0378">Hydrolase</keyword>
<evidence type="ECO:0000313" key="3">
    <source>
        <dbReference type="Proteomes" id="UP000649573"/>
    </source>
</evidence>
<evidence type="ECO:0000313" key="2">
    <source>
        <dbReference type="EMBL" id="GGU52453.1"/>
    </source>
</evidence>
<feature type="domain" description="AB hydrolase-1" evidence="1">
    <location>
        <begin position="40"/>
        <end position="259"/>
    </location>
</feature>
<dbReference type="Proteomes" id="UP000649573">
    <property type="component" value="Unassembled WGS sequence"/>
</dbReference>
<dbReference type="Gene3D" id="3.40.50.1820">
    <property type="entry name" value="alpha/beta hydrolase"/>
    <property type="match status" value="1"/>
</dbReference>
<dbReference type="RefSeq" id="WP_189256277.1">
    <property type="nucleotide sequence ID" value="NZ_BMRE01000024.1"/>
</dbReference>
<dbReference type="InterPro" id="IPR029058">
    <property type="entry name" value="AB_hydrolase_fold"/>
</dbReference>
<reference evidence="3" key="1">
    <citation type="journal article" date="2019" name="Int. J. Syst. Evol. Microbiol.">
        <title>The Global Catalogue of Microorganisms (GCM) 10K type strain sequencing project: providing services to taxonomists for standard genome sequencing and annotation.</title>
        <authorList>
            <consortium name="The Broad Institute Genomics Platform"/>
            <consortium name="The Broad Institute Genome Sequencing Center for Infectious Disease"/>
            <person name="Wu L."/>
            <person name="Ma J."/>
        </authorList>
    </citation>
    <scope>NUCLEOTIDE SEQUENCE [LARGE SCALE GENOMIC DNA]</scope>
    <source>
        <strain evidence="3">JCM 3296</strain>
    </source>
</reference>
<protein>
    <submittedName>
        <fullName evidence="2">Alpha/beta hydrolase</fullName>
    </submittedName>
</protein>